<keyword evidence="2" id="KW-0233">DNA recombination</keyword>
<dbReference type="InterPro" id="IPR011010">
    <property type="entry name" value="DNA_brk_join_enz"/>
</dbReference>
<sequence length="201" mass="22955">MVKTINESEINKLLSASFKQSIRDFTMISLALSADFRCSEVVGLYIEDVAPFGDVSTVLTVPQRIGKNGKKREIPINIETRDILFKFLDIRKRYTGPSNPDDFLFLSRYTKKPLSNRDFQRIVKELSISSIDRAITPHVLRHTFATRLLKHTNLRVIQELLGHSSIQTTQIYTHVNTEDSRLAIDQLTNHISGTEHESVQS</sequence>
<reference evidence="4" key="1">
    <citation type="journal article" date="2014" name="Front. Microbiol.">
        <title>High frequency of phylogenetically diverse reductive dehalogenase-homologous genes in deep subseafloor sedimentary metagenomes.</title>
        <authorList>
            <person name="Kawai M."/>
            <person name="Futagami T."/>
            <person name="Toyoda A."/>
            <person name="Takaki Y."/>
            <person name="Nishi S."/>
            <person name="Hori S."/>
            <person name="Arai W."/>
            <person name="Tsubouchi T."/>
            <person name="Morono Y."/>
            <person name="Uchiyama I."/>
            <person name="Ito T."/>
            <person name="Fujiyama A."/>
            <person name="Inagaki F."/>
            <person name="Takami H."/>
        </authorList>
    </citation>
    <scope>NUCLEOTIDE SEQUENCE</scope>
    <source>
        <strain evidence="4">Expedition CK06-06</strain>
    </source>
</reference>
<organism evidence="4">
    <name type="scientific">marine sediment metagenome</name>
    <dbReference type="NCBI Taxonomy" id="412755"/>
    <lineage>
        <taxon>unclassified sequences</taxon>
        <taxon>metagenomes</taxon>
        <taxon>ecological metagenomes</taxon>
    </lineage>
</organism>
<comment type="caution">
    <text evidence="4">The sequence shown here is derived from an EMBL/GenBank/DDBJ whole genome shotgun (WGS) entry which is preliminary data.</text>
</comment>
<evidence type="ECO:0000256" key="2">
    <source>
        <dbReference type="ARBA" id="ARBA00023172"/>
    </source>
</evidence>
<dbReference type="GO" id="GO:0006310">
    <property type="term" value="P:DNA recombination"/>
    <property type="evidence" value="ECO:0007669"/>
    <property type="project" value="UniProtKB-KW"/>
</dbReference>
<evidence type="ECO:0000259" key="3">
    <source>
        <dbReference type="PROSITE" id="PS51898"/>
    </source>
</evidence>
<dbReference type="InterPro" id="IPR013762">
    <property type="entry name" value="Integrase-like_cat_sf"/>
</dbReference>
<proteinExistence type="predicted"/>
<dbReference type="AlphaFoldDB" id="X1QTA7"/>
<evidence type="ECO:0000313" key="4">
    <source>
        <dbReference type="EMBL" id="GAI71458.1"/>
    </source>
</evidence>
<dbReference type="PANTHER" id="PTHR30349">
    <property type="entry name" value="PHAGE INTEGRASE-RELATED"/>
    <property type="match status" value="1"/>
</dbReference>
<dbReference type="InterPro" id="IPR050090">
    <property type="entry name" value="Tyrosine_recombinase_XerCD"/>
</dbReference>
<keyword evidence="1" id="KW-0238">DNA-binding</keyword>
<feature type="domain" description="Tyr recombinase" evidence="3">
    <location>
        <begin position="1"/>
        <end position="185"/>
    </location>
</feature>
<dbReference type="GO" id="GO:0003677">
    <property type="term" value="F:DNA binding"/>
    <property type="evidence" value="ECO:0007669"/>
    <property type="project" value="UniProtKB-KW"/>
</dbReference>
<dbReference type="SUPFAM" id="SSF56349">
    <property type="entry name" value="DNA breaking-rejoining enzymes"/>
    <property type="match status" value="1"/>
</dbReference>
<name>X1QTA7_9ZZZZ</name>
<dbReference type="PANTHER" id="PTHR30349:SF41">
    <property type="entry name" value="INTEGRASE_RECOMBINASE PROTEIN MJ0367-RELATED"/>
    <property type="match status" value="1"/>
</dbReference>
<gene>
    <name evidence="4" type="ORF">S12H4_03478</name>
</gene>
<dbReference type="Gene3D" id="1.10.443.10">
    <property type="entry name" value="Intergrase catalytic core"/>
    <property type="match status" value="1"/>
</dbReference>
<dbReference type="InterPro" id="IPR002104">
    <property type="entry name" value="Integrase_catalytic"/>
</dbReference>
<accession>X1QTA7</accession>
<dbReference type="EMBL" id="BARW01000978">
    <property type="protein sequence ID" value="GAI71458.1"/>
    <property type="molecule type" value="Genomic_DNA"/>
</dbReference>
<dbReference type="GO" id="GO:0015074">
    <property type="term" value="P:DNA integration"/>
    <property type="evidence" value="ECO:0007669"/>
    <property type="project" value="InterPro"/>
</dbReference>
<protein>
    <recommendedName>
        <fullName evidence="3">Tyr recombinase domain-containing protein</fullName>
    </recommendedName>
</protein>
<evidence type="ECO:0000256" key="1">
    <source>
        <dbReference type="ARBA" id="ARBA00023125"/>
    </source>
</evidence>
<dbReference type="PROSITE" id="PS51898">
    <property type="entry name" value="TYR_RECOMBINASE"/>
    <property type="match status" value="1"/>
</dbReference>
<dbReference type="Pfam" id="PF00589">
    <property type="entry name" value="Phage_integrase"/>
    <property type="match status" value="1"/>
</dbReference>